<evidence type="ECO:0000313" key="8">
    <source>
        <dbReference type="EMBL" id="KAK5631571.1"/>
    </source>
</evidence>
<dbReference type="InterPro" id="IPR050562">
    <property type="entry name" value="FAD_mOase_fung"/>
</dbReference>
<accession>A0AAN7UTF4</accession>
<dbReference type="GO" id="GO:0071949">
    <property type="term" value="F:FAD binding"/>
    <property type="evidence" value="ECO:0007669"/>
    <property type="project" value="InterPro"/>
</dbReference>
<evidence type="ECO:0000256" key="6">
    <source>
        <dbReference type="ARBA" id="ARBA00023002"/>
    </source>
</evidence>
<dbReference type="PANTHER" id="PTHR47356">
    <property type="entry name" value="FAD-DEPENDENT MONOOXYGENASE ASQG-RELATED"/>
    <property type="match status" value="1"/>
</dbReference>
<gene>
    <name evidence="8" type="ORF">RRF57_007285</name>
</gene>
<dbReference type="Gene3D" id="3.50.50.60">
    <property type="entry name" value="FAD/NAD(P)-binding domain"/>
    <property type="match status" value="1"/>
</dbReference>
<sequence length="441" mass="49491">MRIKMPQSKFRAIIIGGGPIGLTIANGLDRAGIDFLVIERNPNIISESGAGIMAWPHTTRIFDQLGLTAACQGRYIPLQSKSVSHLDGRPIRANPVFKYLSDNHGYPCMNFPRPLLTQTLYDGLGANQAKVRTGAGIENIEMTESGVRVRLTDNSFEDGSIVIGADGVHSKTRAIMQKLAEEAGEDFVKKEDPIVSSYQILPPIKYGRAKYIPGVKVGEFFETHGAYRSSQISADKDRMHFGIYRKLPNPTTELKKDYSEEELAEFVEAFSDVNVMPNLSFTELYKNCEWTKLVNQQEGVLKRWYYNRVVLAGDSTVQMTAAMGMGLNNGIQSAVFLVNKLQELLSKSSDPDAAALGCAFEEYQNTRREESQIITDHAAKLIRGNTWDTYLGWFMHEYVVPWMMTEEKLMAIIGEQLIRKMYKFDFIDAELKSGKIPWANA</sequence>
<dbReference type="Pfam" id="PF01494">
    <property type="entry name" value="FAD_binding_3"/>
    <property type="match status" value="1"/>
</dbReference>
<keyword evidence="6" id="KW-0560">Oxidoreductase</keyword>
<evidence type="ECO:0000256" key="4">
    <source>
        <dbReference type="ARBA" id="ARBA00022630"/>
    </source>
</evidence>
<evidence type="ECO:0000256" key="2">
    <source>
        <dbReference type="ARBA" id="ARBA00005179"/>
    </source>
</evidence>
<evidence type="ECO:0000259" key="7">
    <source>
        <dbReference type="Pfam" id="PF01494"/>
    </source>
</evidence>
<protein>
    <recommendedName>
        <fullName evidence="7">FAD-binding domain-containing protein</fullName>
    </recommendedName>
</protein>
<feature type="domain" description="FAD-binding" evidence="7">
    <location>
        <begin position="11"/>
        <end position="350"/>
    </location>
</feature>
<name>A0AAN7UTF4_9PEZI</name>
<evidence type="ECO:0000313" key="9">
    <source>
        <dbReference type="Proteomes" id="UP001305414"/>
    </source>
</evidence>
<organism evidence="8 9">
    <name type="scientific">Xylaria bambusicola</name>
    <dbReference type="NCBI Taxonomy" id="326684"/>
    <lineage>
        <taxon>Eukaryota</taxon>
        <taxon>Fungi</taxon>
        <taxon>Dikarya</taxon>
        <taxon>Ascomycota</taxon>
        <taxon>Pezizomycotina</taxon>
        <taxon>Sordariomycetes</taxon>
        <taxon>Xylariomycetidae</taxon>
        <taxon>Xylariales</taxon>
        <taxon>Xylariaceae</taxon>
        <taxon>Xylaria</taxon>
    </lineage>
</organism>
<comment type="similarity">
    <text evidence="3">Belongs to the paxM FAD-dependent monooxygenase family.</text>
</comment>
<dbReference type="InterPro" id="IPR036188">
    <property type="entry name" value="FAD/NAD-bd_sf"/>
</dbReference>
<evidence type="ECO:0000256" key="5">
    <source>
        <dbReference type="ARBA" id="ARBA00022827"/>
    </source>
</evidence>
<keyword evidence="4" id="KW-0285">Flavoprotein</keyword>
<evidence type="ECO:0000256" key="1">
    <source>
        <dbReference type="ARBA" id="ARBA00001974"/>
    </source>
</evidence>
<keyword evidence="5" id="KW-0274">FAD</keyword>
<dbReference type="InterPro" id="IPR002938">
    <property type="entry name" value="FAD-bd"/>
</dbReference>
<dbReference type="GO" id="GO:0004497">
    <property type="term" value="F:monooxygenase activity"/>
    <property type="evidence" value="ECO:0007669"/>
    <property type="project" value="InterPro"/>
</dbReference>
<dbReference type="SUPFAM" id="SSF51905">
    <property type="entry name" value="FAD/NAD(P)-binding domain"/>
    <property type="match status" value="1"/>
</dbReference>
<comment type="pathway">
    <text evidence="2">Secondary metabolite biosynthesis.</text>
</comment>
<keyword evidence="9" id="KW-1185">Reference proteome</keyword>
<dbReference type="PRINTS" id="PR00420">
    <property type="entry name" value="RNGMNOXGNASE"/>
</dbReference>
<dbReference type="AlphaFoldDB" id="A0AAN7UTF4"/>
<reference evidence="8 9" key="1">
    <citation type="submission" date="2023-10" db="EMBL/GenBank/DDBJ databases">
        <title>Draft genome sequence of Xylaria bambusicola isolate GMP-LS, the root and basal stem rot pathogen of sugarcane in Indonesia.</title>
        <authorList>
            <person name="Selvaraj P."/>
            <person name="Muralishankar V."/>
            <person name="Muruganantham S."/>
            <person name="Sp S."/>
            <person name="Haryani S."/>
            <person name="Lau K.J.X."/>
            <person name="Naqvi N.I."/>
        </authorList>
    </citation>
    <scope>NUCLEOTIDE SEQUENCE [LARGE SCALE GENOMIC DNA]</scope>
    <source>
        <strain evidence="8">GMP-LS</strain>
    </source>
</reference>
<proteinExistence type="inferred from homology"/>
<dbReference type="PANTHER" id="PTHR47356:SF2">
    <property type="entry name" value="FAD-BINDING DOMAIN-CONTAINING PROTEIN-RELATED"/>
    <property type="match status" value="1"/>
</dbReference>
<comment type="caution">
    <text evidence="8">The sequence shown here is derived from an EMBL/GenBank/DDBJ whole genome shotgun (WGS) entry which is preliminary data.</text>
</comment>
<dbReference type="EMBL" id="JAWHQM010000020">
    <property type="protein sequence ID" value="KAK5631571.1"/>
    <property type="molecule type" value="Genomic_DNA"/>
</dbReference>
<dbReference type="Proteomes" id="UP001305414">
    <property type="component" value="Unassembled WGS sequence"/>
</dbReference>
<evidence type="ECO:0000256" key="3">
    <source>
        <dbReference type="ARBA" id="ARBA00007992"/>
    </source>
</evidence>
<comment type="cofactor">
    <cofactor evidence="1">
        <name>FAD</name>
        <dbReference type="ChEBI" id="CHEBI:57692"/>
    </cofactor>
</comment>